<dbReference type="InterPro" id="IPR029069">
    <property type="entry name" value="HotDog_dom_sf"/>
</dbReference>
<dbReference type="SUPFAM" id="SSF54637">
    <property type="entry name" value="Thioesterase/thiol ester dehydrase-isomerase"/>
    <property type="match status" value="1"/>
</dbReference>
<proteinExistence type="predicted"/>
<organism evidence="1 2">
    <name type="scientific">Iodobacter fluviatilis</name>
    <dbReference type="NCBI Taxonomy" id="537"/>
    <lineage>
        <taxon>Bacteria</taxon>
        <taxon>Pseudomonadati</taxon>
        <taxon>Pseudomonadota</taxon>
        <taxon>Betaproteobacteria</taxon>
        <taxon>Neisseriales</taxon>
        <taxon>Chitinibacteraceae</taxon>
        <taxon>Iodobacter</taxon>
    </lineage>
</organism>
<dbReference type="KEGG" id="ifl:C1H71_13470"/>
<dbReference type="CDD" id="cd00586">
    <property type="entry name" value="4HBT"/>
    <property type="match status" value="1"/>
</dbReference>
<evidence type="ECO:0000313" key="1">
    <source>
        <dbReference type="EMBL" id="QBC44439.1"/>
    </source>
</evidence>
<dbReference type="EMBL" id="CP025781">
    <property type="protein sequence ID" value="QBC44439.1"/>
    <property type="molecule type" value="Genomic_DNA"/>
</dbReference>
<dbReference type="Pfam" id="PF13279">
    <property type="entry name" value="4HBT_2"/>
    <property type="match status" value="1"/>
</dbReference>
<evidence type="ECO:0000313" key="2">
    <source>
        <dbReference type="Proteomes" id="UP000515917"/>
    </source>
</evidence>
<dbReference type="RefSeq" id="WP_130106978.1">
    <property type="nucleotide sequence ID" value="NZ_CP025781.1"/>
</dbReference>
<name>A0A7G3GB68_9NEIS</name>
<reference evidence="1 2" key="1">
    <citation type="submission" date="2018-01" db="EMBL/GenBank/DDBJ databases">
        <title>Genome sequence of Iodobacter sp. strain PCH194 isolated from Indian Trans-Himalaya.</title>
        <authorList>
            <person name="Kumar V."/>
            <person name="Thakur V."/>
            <person name="Kumar S."/>
            <person name="Singh D."/>
        </authorList>
    </citation>
    <scope>NUCLEOTIDE SEQUENCE [LARGE SCALE GENOMIC DNA]</scope>
    <source>
        <strain evidence="1 2">PCH194</strain>
    </source>
</reference>
<dbReference type="Gene3D" id="3.10.129.10">
    <property type="entry name" value="Hotdog Thioesterase"/>
    <property type="match status" value="1"/>
</dbReference>
<keyword evidence="2" id="KW-1185">Reference proteome</keyword>
<gene>
    <name evidence="1" type="ORF">C1H71_13470</name>
</gene>
<protein>
    <submittedName>
        <fullName evidence="1">Thioesterase</fullName>
    </submittedName>
</protein>
<sequence length="124" mass="14249">MTNIEIRAYHCDGFGHVNNARWLELFDEARWQFWQDRDYAWFKNQQLAIVSSRIEIDYLRPAITGDSISITSTWEAFEPRAAWLTQTATRNGKPLASARVKLAVLGPDSPRALDLAGELLEKLR</sequence>
<dbReference type="AlphaFoldDB" id="A0A7G3GB68"/>
<dbReference type="Proteomes" id="UP000515917">
    <property type="component" value="Chromosome"/>
</dbReference>
<accession>A0A7G3GB68</accession>